<dbReference type="EMBL" id="WKFB01000115">
    <property type="protein sequence ID" value="KAF6735241.1"/>
    <property type="molecule type" value="Genomic_DNA"/>
</dbReference>
<gene>
    <name evidence="2" type="ORF">FQA47_011122</name>
</gene>
<feature type="region of interest" description="Disordered" evidence="1">
    <location>
        <begin position="1"/>
        <end position="53"/>
    </location>
</feature>
<evidence type="ECO:0000256" key="1">
    <source>
        <dbReference type="SAM" id="MobiDB-lite"/>
    </source>
</evidence>
<name>A0A834FJC5_ORYME</name>
<sequence length="100" mass="11220">MQNWTPARNGLQSLRKTTETTKSVLEAHQSDSFTGHLNASDSRHSQSNTRMQEVRTSQLGTLQHFLISTRVNTVGGKTLRQIINEDISGSSETFKIEFTL</sequence>
<comment type="caution">
    <text evidence="2">The sequence shown here is derived from an EMBL/GenBank/DDBJ whole genome shotgun (WGS) entry which is preliminary data.</text>
</comment>
<reference evidence="2" key="1">
    <citation type="journal article" name="BMC Genomics">
        <title>Long-read sequencing and de novo genome assembly of marine medaka (Oryzias melastigma).</title>
        <authorList>
            <person name="Liang P."/>
            <person name="Saqib H.S.A."/>
            <person name="Ni X."/>
            <person name="Shen Y."/>
        </authorList>
    </citation>
    <scope>NUCLEOTIDE SEQUENCE</scope>
    <source>
        <tissue evidence="2">Muscle</tissue>
    </source>
</reference>
<accession>A0A834FJC5</accession>
<dbReference type="Proteomes" id="UP000646548">
    <property type="component" value="Unassembled WGS sequence"/>
</dbReference>
<evidence type="ECO:0000313" key="3">
    <source>
        <dbReference type="Proteomes" id="UP000646548"/>
    </source>
</evidence>
<protein>
    <submittedName>
        <fullName evidence="2">Uncharacterized protein</fullName>
    </submittedName>
</protein>
<organism evidence="2 3">
    <name type="scientific">Oryzias melastigma</name>
    <name type="common">Marine medaka</name>
    <dbReference type="NCBI Taxonomy" id="30732"/>
    <lineage>
        <taxon>Eukaryota</taxon>
        <taxon>Metazoa</taxon>
        <taxon>Chordata</taxon>
        <taxon>Craniata</taxon>
        <taxon>Vertebrata</taxon>
        <taxon>Euteleostomi</taxon>
        <taxon>Actinopterygii</taxon>
        <taxon>Neopterygii</taxon>
        <taxon>Teleostei</taxon>
        <taxon>Neoteleostei</taxon>
        <taxon>Acanthomorphata</taxon>
        <taxon>Ovalentaria</taxon>
        <taxon>Atherinomorphae</taxon>
        <taxon>Beloniformes</taxon>
        <taxon>Adrianichthyidae</taxon>
        <taxon>Oryziinae</taxon>
        <taxon>Oryzias</taxon>
    </lineage>
</organism>
<dbReference type="AlphaFoldDB" id="A0A834FJC5"/>
<evidence type="ECO:0000313" key="2">
    <source>
        <dbReference type="EMBL" id="KAF6735241.1"/>
    </source>
</evidence>
<feature type="compositionally biased region" description="Polar residues" evidence="1">
    <location>
        <begin position="1"/>
        <end position="23"/>
    </location>
</feature>
<proteinExistence type="predicted"/>
<feature type="compositionally biased region" description="Polar residues" evidence="1">
    <location>
        <begin position="30"/>
        <end position="53"/>
    </location>
</feature>